<gene>
    <name evidence="1" type="ORF">OJ252_2082</name>
</gene>
<dbReference type="PANTHER" id="PTHR14021">
    <property type="entry name" value="IRON-SULFUR CLUSTER CO-CHAPERONE PROTEIN HSCB"/>
    <property type="match status" value="1"/>
</dbReference>
<dbReference type="Proteomes" id="UP001071777">
    <property type="component" value="Unassembled WGS sequence"/>
</dbReference>
<organism evidence="1 2">
    <name type="scientific">Cryptosporidium canis</name>
    <dbReference type="NCBI Taxonomy" id="195482"/>
    <lineage>
        <taxon>Eukaryota</taxon>
        <taxon>Sar</taxon>
        <taxon>Alveolata</taxon>
        <taxon>Apicomplexa</taxon>
        <taxon>Conoidasida</taxon>
        <taxon>Coccidia</taxon>
        <taxon>Eucoccidiorida</taxon>
        <taxon>Eimeriorina</taxon>
        <taxon>Cryptosporidiidae</taxon>
        <taxon>Cryptosporidium</taxon>
    </lineage>
</organism>
<dbReference type="EMBL" id="JAPCXB010000077">
    <property type="protein sequence ID" value="KAJ1609831.1"/>
    <property type="molecule type" value="Genomic_DNA"/>
</dbReference>
<dbReference type="PANTHER" id="PTHR14021:SF15">
    <property type="entry name" value="IRON-SULFUR CLUSTER CO-CHAPERONE PROTEIN HSCB"/>
    <property type="match status" value="1"/>
</dbReference>
<dbReference type="SUPFAM" id="SSF46565">
    <property type="entry name" value="Chaperone J-domain"/>
    <property type="match status" value="1"/>
</dbReference>
<keyword evidence="2" id="KW-1185">Reference proteome</keyword>
<sequence length="249" mass="28792">MTSHMFNEKTLVKHLLFNFIPNFRITSGIFKPYLPTVSLINSNISATQKFGPRYNYTKKRKIFDTNNGNNLSSILSMNAFQLFGLETKYPVDIKSIDSNYRELMRKLHPDITDDNGRNASVHVISQYNIIKDPFERGILLASVKSGVHRDSLLSLMDESPLDPIVLEHIFVVDEEIKKIASTNIKMEDFDDLTERHKLKINHCIHCLEKEFDKDIISIKKILCILKELRIYQKICDRMLSALDNSIDSL</sequence>
<evidence type="ECO:0000313" key="1">
    <source>
        <dbReference type="EMBL" id="KAJ1609831.1"/>
    </source>
</evidence>
<dbReference type="Gene3D" id="1.10.287.110">
    <property type="entry name" value="DnaJ domain"/>
    <property type="match status" value="1"/>
</dbReference>
<reference evidence="1" key="1">
    <citation type="submission" date="2022-10" db="EMBL/GenBank/DDBJ databases">
        <title>Adaptive evolution leads to modifications in subtelomeric GC content in a zoonotic Cryptosporidium species.</title>
        <authorList>
            <person name="Li J."/>
            <person name="Feng Y."/>
            <person name="Xiao L."/>
        </authorList>
    </citation>
    <scope>NUCLEOTIDE SEQUENCE</scope>
    <source>
        <strain evidence="1">25894</strain>
    </source>
</reference>
<dbReference type="InterPro" id="IPR036869">
    <property type="entry name" value="J_dom_sf"/>
</dbReference>
<accession>A0ABQ8P9A0</accession>
<comment type="caution">
    <text evidence="1">The sequence shown here is derived from an EMBL/GenBank/DDBJ whole genome shotgun (WGS) entry which is preliminary data.</text>
</comment>
<proteinExistence type="predicted"/>
<name>A0ABQ8P9A0_9CRYT</name>
<dbReference type="InterPro" id="IPR004640">
    <property type="entry name" value="HscB"/>
</dbReference>
<evidence type="ECO:0000313" key="2">
    <source>
        <dbReference type="Proteomes" id="UP001071777"/>
    </source>
</evidence>
<protein>
    <submittedName>
        <fullName evidence="1">DNAJ domain-containing protein</fullName>
    </submittedName>
</protein>